<accession>A0A5K7ZQC2</accession>
<evidence type="ECO:0000313" key="3">
    <source>
        <dbReference type="Proteomes" id="UP000425960"/>
    </source>
</evidence>
<sequence>MNLHVLSDLHVEFGDFSVPDVGADVVVLAGDTHVGIRGLRWVLDQGIKIPVIYVLGNHEFYRDKFPGLIDEMKKEAEGTNVWVLENDMFEIGGFRFFGCTLWTDMALLGDPGVAMAVAGDRMNDYRLIRNSKTYGRLRPIDTVAWHKRSVEKLREFLESGDSERSVVVTHDCPSIKSIPERFRGHALSSAFASNMEGLIQKHQPKLWIHGHTHDSFDYKIGKTRIICNPRGYVPSADNPEFKEGMTIEV</sequence>
<proteinExistence type="predicted"/>
<dbReference type="InterPro" id="IPR029052">
    <property type="entry name" value="Metallo-depent_PP-like"/>
</dbReference>
<evidence type="ECO:0000259" key="1">
    <source>
        <dbReference type="Pfam" id="PF00149"/>
    </source>
</evidence>
<dbReference type="SUPFAM" id="SSF56300">
    <property type="entry name" value="Metallo-dependent phosphatases"/>
    <property type="match status" value="1"/>
</dbReference>
<dbReference type="Proteomes" id="UP000425960">
    <property type="component" value="Chromosome"/>
</dbReference>
<dbReference type="Gene3D" id="3.60.21.10">
    <property type="match status" value="1"/>
</dbReference>
<dbReference type="RefSeq" id="WP_155322346.1">
    <property type="nucleotide sequence ID" value="NZ_AP021876.1"/>
</dbReference>
<dbReference type="GO" id="GO:0016787">
    <property type="term" value="F:hydrolase activity"/>
    <property type="evidence" value="ECO:0007669"/>
    <property type="project" value="InterPro"/>
</dbReference>
<dbReference type="KEGG" id="dov:DSCO28_22860"/>
<dbReference type="PANTHER" id="PTHR37844">
    <property type="entry name" value="SER/THR PROTEIN PHOSPHATASE SUPERFAMILY (AFU_ORTHOLOGUE AFUA_1G14840)"/>
    <property type="match status" value="1"/>
</dbReference>
<organism evidence="2 3">
    <name type="scientific">Desulfosarcina ovata subsp. sediminis</name>
    <dbReference type="NCBI Taxonomy" id="885957"/>
    <lineage>
        <taxon>Bacteria</taxon>
        <taxon>Pseudomonadati</taxon>
        <taxon>Thermodesulfobacteriota</taxon>
        <taxon>Desulfobacteria</taxon>
        <taxon>Desulfobacterales</taxon>
        <taxon>Desulfosarcinaceae</taxon>
        <taxon>Desulfosarcina</taxon>
    </lineage>
</organism>
<dbReference type="Pfam" id="PF00149">
    <property type="entry name" value="Metallophos"/>
    <property type="match status" value="1"/>
</dbReference>
<name>A0A5K7ZQC2_9BACT</name>
<gene>
    <name evidence="2" type="ORF">DSCO28_22860</name>
</gene>
<dbReference type="EMBL" id="AP021876">
    <property type="protein sequence ID" value="BBO81720.1"/>
    <property type="molecule type" value="Genomic_DNA"/>
</dbReference>
<dbReference type="InterPro" id="IPR004843">
    <property type="entry name" value="Calcineurin-like_PHP"/>
</dbReference>
<feature type="domain" description="Calcineurin-like phosphoesterase" evidence="1">
    <location>
        <begin position="4"/>
        <end position="214"/>
    </location>
</feature>
<reference evidence="2 3" key="1">
    <citation type="submission" date="2019-11" db="EMBL/GenBank/DDBJ databases">
        <title>Comparative genomics of hydrocarbon-degrading Desulfosarcina strains.</title>
        <authorList>
            <person name="Watanabe M."/>
            <person name="Kojima H."/>
            <person name="Fukui M."/>
        </authorList>
    </citation>
    <scope>NUCLEOTIDE SEQUENCE [LARGE SCALE GENOMIC DNA]</scope>
    <source>
        <strain evidence="2 3">28bB2T</strain>
    </source>
</reference>
<evidence type="ECO:0000313" key="2">
    <source>
        <dbReference type="EMBL" id="BBO81720.1"/>
    </source>
</evidence>
<dbReference type="PANTHER" id="PTHR37844:SF2">
    <property type="entry name" value="SER_THR PROTEIN PHOSPHATASE SUPERFAMILY (AFU_ORTHOLOGUE AFUA_1G14840)"/>
    <property type="match status" value="1"/>
</dbReference>
<dbReference type="AlphaFoldDB" id="A0A5K7ZQC2"/>
<protein>
    <submittedName>
        <fullName evidence="2">Phosphatase</fullName>
    </submittedName>
</protein>